<dbReference type="SUPFAM" id="SSF46785">
    <property type="entry name" value="Winged helix' DNA-binding domain"/>
    <property type="match status" value="1"/>
</dbReference>
<name>A0AAJ7L3W2_9ACAR</name>
<evidence type="ECO:0000256" key="9">
    <source>
        <dbReference type="SAM" id="MobiDB-lite"/>
    </source>
</evidence>
<feature type="compositionally biased region" description="Basic residues" evidence="9">
    <location>
        <begin position="408"/>
        <end position="419"/>
    </location>
</feature>
<dbReference type="GO" id="GO:0001096">
    <property type="term" value="F:TFIIF-class transcription factor complex binding"/>
    <property type="evidence" value="ECO:0007669"/>
    <property type="project" value="TreeGrafter"/>
</dbReference>
<feature type="compositionally biased region" description="Low complexity" evidence="9">
    <location>
        <begin position="427"/>
        <end position="441"/>
    </location>
</feature>
<dbReference type="GO" id="GO:0005674">
    <property type="term" value="C:transcription factor TFIIF complex"/>
    <property type="evidence" value="ECO:0007669"/>
    <property type="project" value="TreeGrafter"/>
</dbReference>
<proteinExistence type="inferred from homology"/>
<keyword evidence="3 8" id="KW-0805">Transcription regulation</keyword>
<dbReference type="SUPFAM" id="SSF50916">
    <property type="entry name" value="Rap30/74 interaction domains"/>
    <property type="match status" value="1"/>
</dbReference>
<feature type="compositionally biased region" description="Basic and acidic residues" evidence="9">
    <location>
        <begin position="258"/>
        <end position="268"/>
    </location>
</feature>
<dbReference type="AlphaFoldDB" id="A0AAJ7L3W2"/>
<dbReference type="CTD" id="40790"/>
<keyword evidence="4 8" id="KW-0238">DNA-binding</keyword>
<evidence type="ECO:0000256" key="4">
    <source>
        <dbReference type="ARBA" id="ARBA00023125"/>
    </source>
</evidence>
<evidence type="ECO:0000256" key="7">
    <source>
        <dbReference type="ARBA" id="ARBA00025232"/>
    </source>
</evidence>
<evidence type="ECO:0000313" key="11">
    <source>
        <dbReference type="RefSeq" id="XP_018495007.1"/>
    </source>
</evidence>
<evidence type="ECO:0000313" key="10">
    <source>
        <dbReference type="Proteomes" id="UP000694867"/>
    </source>
</evidence>
<dbReference type="GO" id="GO:0006367">
    <property type="term" value="P:transcription initiation at RNA polymerase II promoter"/>
    <property type="evidence" value="ECO:0007669"/>
    <property type="project" value="InterPro"/>
</dbReference>
<organism evidence="10 11">
    <name type="scientific">Galendromus occidentalis</name>
    <name type="common">western predatory mite</name>
    <dbReference type="NCBI Taxonomy" id="34638"/>
    <lineage>
        <taxon>Eukaryota</taxon>
        <taxon>Metazoa</taxon>
        <taxon>Ecdysozoa</taxon>
        <taxon>Arthropoda</taxon>
        <taxon>Chelicerata</taxon>
        <taxon>Arachnida</taxon>
        <taxon>Acari</taxon>
        <taxon>Parasitiformes</taxon>
        <taxon>Mesostigmata</taxon>
        <taxon>Gamasina</taxon>
        <taxon>Phytoseioidea</taxon>
        <taxon>Phytoseiidae</taxon>
        <taxon>Typhlodrominae</taxon>
        <taxon>Galendromus</taxon>
    </lineage>
</organism>
<dbReference type="GO" id="GO:0003677">
    <property type="term" value="F:DNA binding"/>
    <property type="evidence" value="ECO:0007669"/>
    <property type="project" value="UniProtKB-KW"/>
</dbReference>
<comment type="similarity">
    <text evidence="2 8">Belongs to the TFIIF alpha subunit family.</text>
</comment>
<dbReference type="InterPro" id="IPR036388">
    <property type="entry name" value="WH-like_DNA-bd_sf"/>
</dbReference>
<feature type="region of interest" description="Disordered" evidence="9">
    <location>
        <begin position="195"/>
        <end position="476"/>
    </location>
</feature>
<protein>
    <recommendedName>
        <fullName evidence="8">Transcription initiation factor IIF subunit alpha</fullName>
    </recommendedName>
</protein>
<keyword evidence="6 8" id="KW-0539">Nucleus</keyword>
<dbReference type="InterPro" id="IPR036390">
    <property type="entry name" value="WH_DNA-bd_sf"/>
</dbReference>
<accession>A0AAJ7L3W2</accession>
<feature type="compositionally biased region" description="Polar residues" evidence="9">
    <location>
        <begin position="454"/>
        <end position="472"/>
    </location>
</feature>
<dbReference type="GO" id="GO:0016251">
    <property type="term" value="F:RNA polymerase II general transcription initiation factor activity"/>
    <property type="evidence" value="ECO:0007669"/>
    <property type="project" value="TreeGrafter"/>
</dbReference>
<evidence type="ECO:0000256" key="6">
    <source>
        <dbReference type="ARBA" id="ARBA00023242"/>
    </source>
</evidence>
<dbReference type="Pfam" id="PF05793">
    <property type="entry name" value="TFIIF_alpha"/>
    <property type="match status" value="1"/>
</dbReference>
<evidence type="ECO:0000256" key="1">
    <source>
        <dbReference type="ARBA" id="ARBA00004123"/>
    </source>
</evidence>
<dbReference type="Gene3D" id="1.10.10.10">
    <property type="entry name" value="Winged helix-like DNA-binding domain superfamily/Winged helix DNA-binding domain"/>
    <property type="match status" value="1"/>
</dbReference>
<comment type="subcellular location">
    <subcellularLocation>
        <location evidence="1 8">Nucleus</location>
    </subcellularLocation>
</comment>
<evidence type="ECO:0000256" key="2">
    <source>
        <dbReference type="ARBA" id="ARBA00005249"/>
    </source>
</evidence>
<dbReference type="InterPro" id="IPR011039">
    <property type="entry name" value="TFIIF_interaction"/>
</dbReference>
<dbReference type="PANTHER" id="PTHR13011">
    <property type="entry name" value="TFIIF-ALPHA"/>
    <property type="match status" value="1"/>
</dbReference>
<dbReference type="Proteomes" id="UP000694867">
    <property type="component" value="Unplaced"/>
</dbReference>
<gene>
    <name evidence="11" type="primary">LOC100902988</name>
</gene>
<dbReference type="KEGG" id="goe:100902988"/>
<feature type="region of interest" description="Disordered" evidence="9">
    <location>
        <begin position="1"/>
        <end position="25"/>
    </location>
</feature>
<feature type="compositionally biased region" description="Polar residues" evidence="9">
    <location>
        <begin position="1"/>
        <end position="22"/>
    </location>
</feature>
<comment type="function">
    <text evidence="7 8">TFIIF is a general transcription initiation factor that binds to RNA polymerase II and helps to recruit it to the initiation complex in collaboration with TFIIB. It promotes transcription elongation.</text>
</comment>
<feature type="compositionally biased region" description="Acidic residues" evidence="9">
    <location>
        <begin position="269"/>
        <end position="279"/>
    </location>
</feature>
<dbReference type="RefSeq" id="XP_018495007.1">
    <property type="nucleotide sequence ID" value="XM_018639491.1"/>
</dbReference>
<dbReference type="GeneID" id="100902988"/>
<keyword evidence="10" id="KW-1185">Reference proteome</keyword>
<dbReference type="PANTHER" id="PTHR13011:SF0">
    <property type="entry name" value="GENERAL TRANSCRIPTION FACTOR IIF SUBUNIT 1"/>
    <property type="match status" value="1"/>
</dbReference>
<feature type="compositionally biased region" description="Basic and acidic residues" evidence="9">
    <location>
        <begin position="326"/>
        <end position="364"/>
    </location>
</feature>
<feature type="compositionally biased region" description="Basic residues" evidence="9">
    <location>
        <begin position="245"/>
        <end position="257"/>
    </location>
</feature>
<evidence type="ECO:0000256" key="3">
    <source>
        <dbReference type="ARBA" id="ARBA00023015"/>
    </source>
</evidence>
<evidence type="ECO:0000256" key="8">
    <source>
        <dbReference type="RuleBase" id="RU366044"/>
    </source>
</evidence>
<sequence length="541" mass="60454">MASSTGANGSSNQARGSGSSPQDYVVRIPKTTKRRFHVMRFLQSRQQTVSEWTQVRMERENNMKEYRTETDELPKHGAGSEYGRDLKEEARRKKFGIVRKKYNPDDQPWMLNVGGKHGKKFKGVREGGVMANASYYVFSKAPDGIFEAYPVDEWYNFTPVQRFKALTAEEAEDAFSQRDRIINHFAIMINKRMAEAQGQTVEEEKEEKTSSKKSRASLQISDMDEWVGDSDFSAGSEEEEDTERKKKKRKNEKKKDKKNQESDSSAKEESDEGDFDDREVDYMTSGSGSSDEEPEDAKANKQLKGVEDEDALRQLVLSDEEEEDEEQKKEEGEEDNKNGEDDKNAASKDGANKDEKEKKSKSSDESSSESSDSDLDDQIGNSALFMQGKKKDGNGSRSGTPTKEVAGKKGKAAAAKRKKESTPTKEGALSTAAGTSATDTPAPKKPKIELNLGGSASNMPAGTLAAQQSPPLSQIDGINEESIRRYLMRKPMTTTELLQKFKSKKTGLSSQQLVDMIAQILKRLNPEKQKINEKLYLSIKQ</sequence>
<reference evidence="11" key="1">
    <citation type="submission" date="2025-08" db="UniProtKB">
        <authorList>
            <consortium name="RefSeq"/>
        </authorList>
    </citation>
    <scope>IDENTIFICATION</scope>
</reference>
<dbReference type="GO" id="GO:0032968">
    <property type="term" value="P:positive regulation of transcription elongation by RNA polymerase II"/>
    <property type="evidence" value="ECO:0007669"/>
    <property type="project" value="InterPro"/>
</dbReference>
<keyword evidence="5 8" id="KW-0804">Transcription</keyword>
<evidence type="ECO:0000256" key="5">
    <source>
        <dbReference type="ARBA" id="ARBA00023163"/>
    </source>
</evidence>
<dbReference type="InterPro" id="IPR008851">
    <property type="entry name" value="TFIIF-alpha"/>
</dbReference>